<dbReference type="RefSeq" id="WP_344772249.1">
    <property type="nucleotide sequence ID" value="NZ_BAABAH010000001.1"/>
</dbReference>
<keyword evidence="3" id="KW-1185">Reference proteome</keyword>
<dbReference type="EMBL" id="BAABAH010000001">
    <property type="protein sequence ID" value="GAA3805137.1"/>
    <property type="molecule type" value="Genomic_DNA"/>
</dbReference>
<feature type="domain" description="DUF6285" evidence="1">
    <location>
        <begin position="28"/>
        <end position="108"/>
    </location>
</feature>
<dbReference type="Proteomes" id="UP001501821">
    <property type="component" value="Unassembled WGS sequence"/>
</dbReference>
<name>A0ABP7HY70_9ACTN</name>
<gene>
    <name evidence="2" type="ORF">GCM10022242_05430</name>
</gene>
<dbReference type="Pfam" id="PF19802">
    <property type="entry name" value="DUF6285"/>
    <property type="match status" value="1"/>
</dbReference>
<sequence>MSTCHDRPDPVELLAAVREFLAAPPGDREALHRRVAANVVAIVERQLSSAAEDEATHAARLDDLGVTDERELAALAATLGEDDPRYPLLTAHLAAWARAKVAVVNPRYLEDARR</sequence>
<reference evidence="3" key="1">
    <citation type="journal article" date="2019" name="Int. J. Syst. Evol. Microbiol.">
        <title>The Global Catalogue of Microorganisms (GCM) 10K type strain sequencing project: providing services to taxonomists for standard genome sequencing and annotation.</title>
        <authorList>
            <consortium name="The Broad Institute Genomics Platform"/>
            <consortium name="The Broad Institute Genome Sequencing Center for Infectious Disease"/>
            <person name="Wu L."/>
            <person name="Ma J."/>
        </authorList>
    </citation>
    <scope>NUCLEOTIDE SEQUENCE [LARGE SCALE GENOMIC DNA]</scope>
    <source>
        <strain evidence="3">JCM 16953</strain>
    </source>
</reference>
<comment type="caution">
    <text evidence="2">The sequence shown here is derived from an EMBL/GenBank/DDBJ whole genome shotgun (WGS) entry which is preliminary data.</text>
</comment>
<protein>
    <recommendedName>
        <fullName evidence="1">DUF6285 domain-containing protein</fullName>
    </recommendedName>
</protein>
<proteinExistence type="predicted"/>
<evidence type="ECO:0000259" key="1">
    <source>
        <dbReference type="Pfam" id="PF19802"/>
    </source>
</evidence>
<evidence type="ECO:0000313" key="2">
    <source>
        <dbReference type="EMBL" id="GAA3805137.1"/>
    </source>
</evidence>
<organism evidence="2 3">
    <name type="scientific">Nocardioides panacisoli</name>
    <dbReference type="NCBI Taxonomy" id="627624"/>
    <lineage>
        <taxon>Bacteria</taxon>
        <taxon>Bacillati</taxon>
        <taxon>Actinomycetota</taxon>
        <taxon>Actinomycetes</taxon>
        <taxon>Propionibacteriales</taxon>
        <taxon>Nocardioidaceae</taxon>
        <taxon>Nocardioides</taxon>
    </lineage>
</organism>
<evidence type="ECO:0000313" key="3">
    <source>
        <dbReference type="Proteomes" id="UP001501821"/>
    </source>
</evidence>
<accession>A0ABP7HY70</accession>
<dbReference type="InterPro" id="IPR046252">
    <property type="entry name" value="DUF6285"/>
</dbReference>